<evidence type="ECO:0000313" key="1">
    <source>
        <dbReference type="EMBL" id="KAA3768483.1"/>
    </source>
</evidence>
<dbReference type="AlphaFoldDB" id="A0A7J4XM95"/>
<reference evidence="1 2" key="1">
    <citation type="journal article" date="2019" name="Nat. Med.">
        <title>A library of human gut bacterial isolates paired with longitudinal multiomics data enables mechanistic microbiome research.</title>
        <authorList>
            <person name="Poyet M."/>
            <person name="Groussin M."/>
            <person name="Gibbons S.M."/>
            <person name="Avila-Pacheco J."/>
            <person name="Jiang X."/>
            <person name="Kearney S.M."/>
            <person name="Perrotta A.R."/>
            <person name="Berdy B."/>
            <person name="Zhao S."/>
            <person name="Lieberman T.D."/>
            <person name="Swanson P.K."/>
            <person name="Smith M."/>
            <person name="Roesemann S."/>
            <person name="Alexander J.E."/>
            <person name="Rich S.A."/>
            <person name="Livny J."/>
            <person name="Vlamakis H."/>
            <person name="Clish C."/>
            <person name="Bullock K."/>
            <person name="Deik A."/>
            <person name="Scott J."/>
            <person name="Pierce K.A."/>
            <person name="Xavier R.J."/>
            <person name="Alm E.J."/>
        </authorList>
    </citation>
    <scope>NUCLEOTIDE SEQUENCE [LARGE SCALE GENOMIC DNA]</scope>
    <source>
        <strain evidence="1 2">BIOML-A10</strain>
    </source>
</reference>
<comment type="caution">
    <text evidence="1">The sequence shown here is derived from an EMBL/GenBank/DDBJ whole genome shotgun (WGS) entry which is preliminary data.</text>
</comment>
<accession>A0A7J4XM95</accession>
<dbReference type="EMBL" id="VWMK01000003">
    <property type="protein sequence ID" value="KAA3768483.1"/>
    <property type="molecule type" value="Genomic_DNA"/>
</dbReference>
<evidence type="ECO:0000313" key="2">
    <source>
        <dbReference type="Proteomes" id="UP000422221"/>
    </source>
</evidence>
<dbReference type="GeneID" id="93115179"/>
<proteinExistence type="predicted"/>
<protein>
    <submittedName>
        <fullName evidence="1">Uncharacterized protein</fullName>
    </submittedName>
</protein>
<name>A0A7J4XM95_9BACE</name>
<organism evidence="1 2">
    <name type="scientific">Bacteroides salyersiae</name>
    <dbReference type="NCBI Taxonomy" id="291644"/>
    <lineage>
        <taxon>Bacteria</taxon>
        <taxon>Pseudomonadati</taxon>
        <taxon>Bacteroidota</taxon>
        <taxon>Bacteroidia</taxon>
        <taxon>Bacteroidales</taxon>
        <taxon>Bacteroidaceae</taxon>
        <taxon>Bacteroides</taxon>
    </lineage>
</organism>
<dbReference type="RefSeq" id="WP_005927663.1">
    <property type="nucleotide sequence ID" value="NZ_CABKSE010000001.1"/>
</dbReference>
<sequence>MKKVFITYGDQKYKDSLQRIKKEAEALEIFDEIHLYNDKLLPDLFQEYVRQYERGGGYWLWKPYVLFDALSKVDEGDIIVYADAGCTLLRHTDWKDYFRILKRKEAIFFITKGKNKKWCKKEVFTFFNPNNSLWRNAYQIQATFFMIKKTKSNEVIKRWYQLATTHPHLFIDIHQDERFKENPSVKEHRHDQAVLTGCICMSKDLRRYYLIPERMEKRLSGGQAVLASRISAEGIRGADMSSPVENPFVTYINKLTENPLRKFRTLLFFYLSRISV</sequence>
<gene>
    <name evidence="1" type="ORF">F3F73_04065</name>
</gene>
<dbReference type="Proteomes" id="UP000422221">
    <property type="component" value="Unassembled WGS sequence"/>
</dbReference>